<dbReference type="InterPro" id="IPR013217">
    <property type="entry name" value="Methyltransf_12"/>
</dbReference>
<dbReference type="CDD" id="cd02440">
    <property type="entry name" value="AdoMet_MTases"/>
    <property type="match status" value="1"/>
</dbReference>
<dbReference type="InterPro" id="IPR029063">
    <property type="entry name" value="SAM-dependent_MTases_sf"/>
</dbReference>
<evidence type="ECO:0000259" key="4">
    <source>
        <dbReference type="Pfam" id="PF08242"/>
    </source>
</evidence>
<evidence type="ECO:0000256" key="1">
    <source>
        <dbReference type="ARBA" id="ARBA00022603"/>
    </source>
</evidence>
<sequence>MPATRRTSVSTAHFDKAYRSRSDPWGTLHKAYEREKFADTAALLPAGRFARALEIGCGVGALTRLLAPHCDELLATDCSAAAIEQARSNCADLANVSLATLRVPDDLVDGDPDLDLVVMSEVGYYLSAPDLRLAALRISARLRPGGHLLLAHWVHEDEGPAGVMTGRGVHEVFRAAPGMHRVDGREATRYDTRYRLDLLRRRP</sequence>
<proteinExistence type="predicted"/>
<evidence type="ECO:0000313" key="6">
    <source>
        <dbReference type="Proteomes" id="UP000037084"/>
    </source>
</evidence>
<dbReference type="OrthoDB" id="116799at2"/>
<dbReference type="PATRIC" id="fig|1961.12.peg.4667"/>
<dbReference type="SUPFAM" id="SSF53335">
    <property type="entry name" value="S-adenosyl-L-methionine-dependent methyltransferases"/>
    <property type="match status" value="1"/>
</dbReference>
<gene>
    <name evidence="5" type="ORF">ADK75_20635</name>
</gene>
<dbReference type="EMBL" id="LGUV01000289">
    <property type="protein sequence ID" value="KOG48512.1"/>
    <property type="molecule type" value="Genomic_DNA"/>
</dbReference>
<evidence type="ECO:0000313" key="5">
    <source>
        <dbReference type="EMBL" id="KOG48512.1"/>
    </source>
</evidence>
<accession>A0A0L8MDN7</accession>
<feature type="domain" description="Methyltransferase type 12" evidence="4">
    <location>
        <begin position="53"/>
        <end position="148"/>
    </location>
</feature>
<dbReference type="Pfam" id="PF08242">
    <property type="entry name" value="Methyltransf_12"/>
    <property type="match status" value="1"/>
</dbReference>
<dbReference type="GO" id="GO:0032259">
    <property type="term" value="P:methylation"/>
    <property type="evidence" value="ECO:0007669"/>
    <property type="project" value="UniProtKB-KW"/>
</dbReference>
<evidence type="ECO:0000256" key="3">
    <source>
        <dbReference type="ARBA" id="ARBA00022691"/>
    </source>
</evidence>
<keyword evidence="3" id="KW-0949">S-adenosyl-L-methionine</keyword>
<dbReference type="Gene3D" id="3.40.50.150">
    <property type="entry name" value="Vaccinia Virus protein VP39"/>
    <property type="match status" value="1"/>
</dbReference>
<keyword evidence="1" id="KW-0489">Methyltransferase</keyword>
<dbReference type="RefSeq" id="WP_030387622.1">
    <property type="nucleotide sequence ID" value="NZ_LGUV01000289.1"/>
</dbReference>
<protein>
    <recommendedName>
        <fullName evidence="4">Methyltransferase type 12 domain-containing protein</fullName>
    </recommendedName>
</protein>
<dbReference type="AlphaFoldDB" id="A0A0L8MDN7"/>
<dbReference type="Proteomes" id="UP000037084">
    <property type="component" value="Unassembled WGS sequence"/>
</dbReference>
<organism evidence="5 6">
    <name type="scientific">Streptomyces virginiae</name>
    <name type="common">Streptomyces cinnamonensis</name>
    <dbReference type="NCBI Taxonomy" id="1961"/>
    <lineage>
        <taxon>Bacteria</taxon>
        <taxon>Bacillati</taxon>
        <taxon>Actinomycetota</taxon>
        <taxon>Actinomycetes</taxon>
        <taxon>Kitasatosporales</taxon>
        <taxon>Streptomycetaceae</taxon>
        <taxon>Streptomyces</taxon>
    </lineage>
</organism>
<keyword evidence="2" id="KW-0808">Transferase</keyword>
<evidence type="ECO:0000256" key="2">
    <source>
        <dbReference type="ARBA" id="ARBA00022679"/>
    </source>
</evidence>
<dbReference type="GO" id="GO:0008168">
    <property type="term" value="F:methyltransferase activity"/>
    <property type="evidence" value="ECO:0007669"/>
    <property type="project" value="UniProtKB-KW"/>
</dbReference>
<dbReference type="PANTHER" id="PTHR43464:SF19">
    <property type="entry name" value="UBIQUINONE BIOSYNTHESIS O-METHYLTRANSFERASE, MITOCHONDRIAL"/>
    <property type="match status" value="1"/>
</dbReference>
<comment type="caution">
    <text evidence="5">The sequence shown here is derived from an EMBL/GenBank/DDBJ whole genome shotgun (WGS) entry which is preliminary data.</text>
</comment>
<dbReference type="PANTHER" id="PTHR43464">
    <property type="entry name" value="METHYLTRANSFERASE"/>
    <property type="match status" value="1"/>
</dbReference>
<name>A0A0L8MDN7_STRVG</name>
<reference evidence="6" key="1">
    <citation type="submission" date="2015-07" db="EMBL/GenBank/DDBJ databases">
        <authorList>
            <consortium name="Consortium for Microbial Forensics and Genomics (microFORGE)"/>
            <person name="Knight B.M."/>
            <person name="Roberts D.P."/>
            <person name="Lin D."/>
            <person name="Hari K."/>
            <person name="Fletcher J."/>
            <person name="Melcher U."/>
            <person name="Blagden T."/>
            <person name="Winegar R.A."/>
        </authorList>
    </citation>
    <scope>NUCLEOTIDE SEQUENCE [LARGE SCALE GENOMIC DNA]</scope>
    <source>
        <strain evidence="6">NRRL B-1447</strain>
    </source>
</reference>